<comment type="similarity">
    <text evidence="7">Belongs to the binding-protein-dependent transport system permease family.</text>
</comment>
<evidence type="ECO:0000256" key="3">
    <source>
        <dbReference type="ARBA" id="ARBA00022475"/>
    </source>
</evidence>
<name>A0A3N0CF58_9ACTN</name>
<keyword evidence="3" id="KW-1003">Cell membrane</keyword>
<feature type="transmembrane region" description="Helical" evidence="7">
    <location>
        <begin position="101"/>
        <end position="123"/>
    </location>
</feature>
<evidence type="ECO:0000256" key="4">
    <source>
        <dbReference type="ARBA" id="ARBA00022692"/>
    </source>
</evidence>
<sequence length="293" mass="31792">MAVVDQASPTSTPARGRTIVRQPSRAELDPERTHRRRRLLETALAIGVPVCLLLLWQAASAWNWIDGRLYPAPTEIGRRGWDLITEGTLWHDLFSTSRRVLLGWALGSAAGAVLGVLMGSSSLLRKALEPTLDALYVVPKLALLPILFNIFGLGEGSQIALVAITVFFFVWIATMAAIMSVPEGYRDGGHVFGAGRWQMFRHVVFPAAAPQMMVGARVAAGVAVLVIVAAEFLVGEDGLGYLIFSSRNLFINDAMFVGIVVVALLGVLFAQVLRLLERVLLPWVDHRDGGSGQ</sequence>
<evidence type="ECO:0000256" key="6">
    <source>
        <dbReference type="ARBA" id="ARBA00023136"/>
    </source>
</evidence>
<gene>
    <name evidence="9" type="ORF">EFK50_09780</name>
</gene>
<dbReference type="EMBL" id="RJSE01000007">
    <property type="protein sequence ID" value="RNL62094.1"/>
    <property type="molecule type" value="Genomic_DNA"/>
</dbReference>
<keyword evidence="4 7" id="KW-0812">Transmembrane</keyword>
<dbReference type="OrthoDB" id="9796361at2"/>
<proteinExistence type="inferred from homology"/>
<dbReference type="SUPFAM" id="SSF161098">
    <property type="entry name" value="MetI-like"/>
    <property type="match status" value="1"/>
</dbReference>
<dbReference type="PANTHER" id="PTHR30151:SF25">
    <property type="entry name" value="TAURINE TRANSPORT SYSTEM PERMEASE PROTEIN TAUC"/>
    <property type="match status" value="1"/>
</dbReference>
<feature type="domain" description="ABC transmembrane type-1" evidence="8">
    <location>
        <begin position="93"/>
        <end position="277"/>
    </location>
</feature>
<keyword evidence="2 7" id="KW-0813">Transport</keyword>
<dbReference type="Pfam" id="PF00528">
    <property type="entry name" value="BPD_transp_1"/>
    <property type="match status" value="1"/>
</dbReference>
<evidence type="ECO:0000256" key="7">
    <source>
        <dbReference type="RuleBase" id="RU363032"/>
    </source>
</evidence>
<evidence type="ECO:0000256" key="2">
    <source>
        <dbReference type="ARBA" id="ARBA00022448"/>
    </source>
</evidence>
<dbReference type="InterPro" id="IPR000515">
    <property type="entry name" value="MetI-like"/>
</dbReference>
<reference evidence="9 10" key="1">
    <citation type="submission" date="2018-11" db="EMBL/GenBank/DDBJ databases">
        <authorList>
            <person name="Li F."/>
        </authorList>
    </citation>
    <scope>NUCLEOTIDE SEQUENCE [LARGE SCALE GENOMIC DNA]</scope>
    <source>
        <strain evidence="9 10">Gsoil 097</strain>
    </source>
</reference>
<dbReference type="AlphaFoldDB" id="A0A3N0CF58"/>
<evidence type="ECO:0000256" key="1">
    <source>
        <dbReference type="ARBA" id="ARBA00004651"/>
    </source>
</evidence>
<dbReference type="CDD" id="cd06261">
    <property type="entry name" value="TM_PBP2"/>
    <property type="match status" value="1"/>
</dbReference>
<evidence type="ECO:0000256" key="5">
    <source>
        <dbReference type="ARBA" id="ARBA00022989"/>
    </source>
</evidence>
<feature type="transmembrane region" description="Helical" evidence="7">
    <location>
        <begin position="42"/>
        <end position="65"/>
    </location>
</feature>
<dbReference type="InterPro" id="IPR035906">
    <property type="entry name" value="MetI-like_sf"/>
</dbReference>
<keyword evidence="5 7" id="KW-1133">Transmembrane helix</keyword>
<feature type="transmembrane region" description="Helical" evidence="7">
    <location>
        <begin position="254"/>
        <end position="273"/>
    </location>
</feature>
<feature type="transmembrane region" description="Helical" evidence="7">
    <location>
        <begin position="135"/>
        <end position="153"/>
    </location>
</feature>
<feature type="transmembrane region" description="Helical" evidence="7">
    <location>
        <begin position="214"/>
        <end position="234"/>
    </location>
</feature>
<dbReference type="GO" id="GO:0010438">
    <property type="term" value="P:cellular response to sulfur starvation"/>
    <property type="evidence" value="ECO:0007669"/>
    <property type="project" value="TreeGrafter"/>
</dbReference>
<dbReference type="PANTHER" id="PTHR30151">
    <property type="entry name" value="ALKANE SULFONATE ABC TRANSPORTER-RELATED, MEMBRANE SUBUNIT"/>
    <property type="match status" value="1"/>
</dbReference>
<keyword evidence="6 7" id="KW-0472">Membrane</keyword>
<dbReference type="RefSeq" id="WP_123227389.1">
    <property type="nucleotide sequence ID" value="NZ_RJSE01000007.1"/>
</dbReference>
<protein>
    <submittedName>
        <fullName evidence="9">ABC transporter permease</fullName>
    </submittedName>
</protein>
<accession>A0A3N0CF58</accession>
<dbReference type="PROSITE" id="PS50928">
    <property type="entry name" value="ABC_TM1"/>
    <property type="match status" value="1"/>
</dbReference>
<keyword evidence="10" id="KW-1185">Reference proteome</keyword>
<comment type="subcellular location">
    <subcellularLocation>
        <location evidence="1 7">Cell membrane</location>
        <topology evidence="1 7">Multi-pass membrane protein</topology>
    </subcellularLocation>
</comment>
<comment type="caution">
    <text evidence="9">The sequence shown here is derived from an EMBL/GenBank/DDBJ whole genome shotgun (WGS) entry which is preliminary data.</text>
</comment>
<feature type="transmembrane region" description="Helical" evidence="7">
    <location>
        <begin position="159"/>
        <end position="178"/>
    </location>
</feature>
<dbReference type="GO" id="GO:0055085">
    <property type="term" value="P:transmembrane transport"/>
    <property type="evidence" value="ECO:0007669"/>
    <property type="project" value="InterPro"/>
</dbReference>
<evidence type="ECO:0000259" key="8">
    <source>
        <dbReference type="PROSITE" id="PS50928"/>
    </source>
</evidence>
<dbReference type="GO" id="GO:0005886">
    <property type="term" value="C:plasma membrane"/>
    <property type="evidence" value="ECO:0007669"/>
    <property type="project" value="UniProtKB-SubCell"/>
</dbReference>
<dbReference type="Proteomes" id="UP000267128">
    <property type="component" value="Unassembled WGS sequence"/>
</dbReference>
<dbReference type="Gene3D" id="1.10.3720.10">
    <property type="entry name" value="MetI-like"/>
    <property type="match status" value="1"/>
</dbReference>
<organism evidence="9 10">
    <name type="scientific">Nocardioides marmoriginsengisoli</name>
    <dbReference type="NCBI Taxonomy" id="661483"/>
    <lineage>
        <taxon>Bacteria</taxon>
        <taxon>Bacillati</taxon>
        <taxon>Actinomycetota</taxon>
        <taxon>Actinomycetes</taxon>
        <taxon>Propionibacteriales</taxon>
        <taxon>Nocardioidaceae</taxon>
        <taxon>Nocardioides</taxon>
    </lineage>
</organism>
<evidence type="ECO:0000313" key="10">
    <source>
        <dbReference type="Proteomes" id="UP000267128"/>
    </source>
</evidence>
<evidence type="ECO:0000313" key="9">
    <source>
        <dbReference type="EMBL" id="RNL62094.1"/>
    </source>
</evidence>